<dbReference type="Pfam" id="PF25515">
    <property type="entry name" value="Arm_PDR"/>
    <property type="match status" value="1"/>
</dbReference>
<dbReference type="EMBL" id="JBBPBM010000006">
    <property type="protein sequence ID" value="KAK8580847.1"/>
    <property type="molecule type" value="Genomic_DNA"/>
</dbReference>
<dbReference type="Pfam" id="PF13355">
    <property type="entry name" value="ARC6-like_IMS"/>
    <property type="match status" value="1"/>
</dbReference>
<organism evidence="5 6">
    <name type="scientific">Hibiscus sabdariffa</name>
    <name type="common">roselle</name>
    <dbReference type="NCBI Taxonomy" id="183260"/>
    <lineage>
        <taxon>Eukaryota</taxon>
        <taxon>Viridiplantae</taxon>
        <taxon>Streptophyta</taxon>
        <taxon>Embryophyta</taxon>
        <taxon>Tracheophyta</taxon>
        <taxon>Spermatophyta</taxon>
        <taxon>Magnoliopsida</taxon>
        <taxon>eudicotyledons</taxon>
        <taxon>Gunneridae</taxon>
        <taxon>Pentapetalae</taxon>
        <taxon>rosids</taxon>
        <taxon>malvids</taxon>
        <taxon>Malvales</taxon>
        <taxon>Malvaceae</taxon>
        <taxon>Malvoideae</taxon>
        <taxon>Hibiscus</taxon>
    </lineage>
</organism>
<dbReference type="InterPro" id="IPR058032">
    <property type="entry name" value="CDP1-like_a_solenoid_1"/>
</dbReference>
<dbReference type="PANTHER" id="PTHR33925">
    <property type="entry name" value="PLASTID DIVISION PROTEIN CDP1, CHLOROPLASTIC-RELATED"/>
    <property type="match status" value="1"/>
</dbReference>
<evidence type="ECO:0000313" key="5">
    <source>
        <dbReference type="EMBL" id="KAK8580847.1"/>
    </source>
</evidence>
<dbReference type="InterPro" id="IPR000073">
    <property type="entry name" value="AB_hydrolase_1"/>
</dbReference>
<name>A0ABR2FIS6_9ROSI</name>
<gene>
    <name evidence="5" type="ORF">V6N12_071098</name>
</gene>
<feature type="domain" description="Plastid division protein CDP1-like 2nd alpha solenoid" evidence="3">
    <location>
        <begin position="759"/>
        <end position="952"/>
    </location>
</feature>
<feature type="domain" description="Plastid division protein CDP1-like 1st alpha solenoid" evidence="4">
    <location>
        <begin position="598"/>
        <end position="743"/>
    </location>
</feature>
<dbReference type="SUPFAM" id="SSF46565">
    <property type="entry name" value="Chaperone J-domain"/>
    <property type="match status" value="1"/>
</dbReference>
<dbReference type="InterPro" id="IPR044685">
    <property type="entry name" value="CPD1-like"/>
</dbReference>
<evidence type="ECO:0000259" key="3">
    <source>
        <dbReference type="Pfam" id="PF23468"/>
    </source>
</evidence>
<feature type="domain" description="AB hydrolase-1" evidence="1">
    <location>
        <begin position="95"/>
        <end position="360"/>
    </location>
</feature>
<dbReference type="InterPro" id="IPR025344">
    <property type="entry name" value="CDP1-like_IMS"/>
</dbReference>
<evidence type="ECO:0000259" key="4">
    <source>
        <dbReference type="Pfam" id="PF25515"/>
    </source>
</evidence>
<evidence type="ECO:0000259" key="1">
    <source>
        <dbReference type="Pfam" id="PF00561"/>
    </source>
</evidence>
<proteinExistence type="predicted"/>
<evidence type="ECO:0008006" key="7">
    <source>
        <dbReference type="Google" id="ProtNLM"/>
    </source>
</evidence>
<evidence type="ECO:0000259" key="2">
    <source>
        <dbReference type="Pfam" id="PF13355"/>
    </source>
</evidence>
<comment type="caution">
    <text evidence="5">The sequence shown here is derived from an EMBL/GenBank/DDBJ whole genome shotgun (WGS) entry which is preliminary data.</text>
</comment>
<dbReference type="PRINTS" id="PR00111">
    <property type="entry name" value="ABHYDROLASE"/>
</dbReference>
<dbReference type="Proteomes" id="UP001472677">
    <property type="component" value="Unassembled WGS sequence"/>
</dbReference>
<dbReference type="Pfam" id="PF23468">
    <property type="entry name" value="ARC6"/>
    <property type="match status" value="1"/>
</dbReference>
<dbReference type="InterPro" id="IPR036869">
    <property type="entry name" value="J_dom_sf"/>
</dbReference>
<dbReference type="Gene3D" id="3.40.50.1820">
    <property type="entry name" value="alpha/beta hydrolase"/>
    <property type="match status" value="1"/>
</dbReference>
<evidence type="ECO:0000313" key="6">
    <source>
        <dbReference type="Proteomes" id="UP001472677"/>
    </source>
</evidence>
<dbReference type="Pfam" id="PF00561">
    <property type="entry name" value="Abhydrolase_1"/>
    <property type="match status" value="1"/>
</dbReference>
<protein>
    <recommendedName>
        <fullName evidence="7">ARC6 IMS domain-containing protein</fullName>
    </recommendedName>
</protein>
<dbReference type="InterPro" id="IPR029058">
    <property type="entry name" value="AB_hydrolase_fold"/>
</dbReference>
<dbReference type="PANTHER" id="PTHR33925:SF1">
    <property type="entry name" value="PROTEIN ACCUMULATION AND REPLICATION OF CHLOROPLASTS 6, CHLOROPLASTIC"/>
    <property type="match status" value="1"/>
</dbReference>
<dbReference type="SUPFAM" id="SSF53474">
    <property type="entry name" value="alpha/beta-Hydrolases"/>
    <property type="match status" value="1"/>
</dbReference>
<sequence length="1228" mass="136280">MAEEELNKPELRSSPSIIAKSRSLWPSVLRWIPTSTDHIIASEKRLLSLVKTSYVQELVNIGSGPPGSSVRWFRSSSNEPRFINTVTFDSKEGSPTLVMVHGYAASQGFFFKNFDYLANRFKVIAIDQLGWGGSSRPDFTCNSTEETEAWFIDSLEEWRKAKNLGNFILLGHSFGGYVAAKYTLKHPEHVQHLILVGAAGFSSGSEEKYEWVNRFRATWKGVILSHLWESNFTPQKIIRGLGPWGPDLVHKYTAARFSPRYSAEGVFTEEESRLLSDYVYHISAAKASGELCLKYIFAFGAFARSPLLNSASEWKVPTTFIYGTEDWMDYQGAQAACKQMKVPCEIIRVPQAGHFVFLENKDGFHSAVLYACRRFVSPHPDDEPFPEGVKPPIDSVTADTPGWKGELNRKFSIKSVPIYCLLDLLMKRFPEMESLRHISIGLCTPTLSPLLRPRKPSKLTHPSSSVACSASKWAERLLADFQFLPATDNSYSSSSPSTATVSPPFPPLLSPSPPERHVSIPLDFYKLLGAETHFLGDGIKRAYEARVSKPPQYGFSQDTLISRRQILLAACETLSNPGSRRNYNQGLVDDECDTIITQVPWEKVPGALCVLQEAGETELVLQIGENLLRERLPKAFKQDVVLSMALAYVDLSRDAMALNPPDFIGGCEVLERALKLLQEEGASSLAPDLQSQIDETLEEIAPRCVLELLALPLDDVHRTKREEGLHGVRNILWAVGGGGAAAIAGGFTREDLMNEAFLCMTAAEQVDLFAATPSNIPAESFEVYGVALALVAQASLYKKPHLIRDADNLFQQLQQTKVTTLENSVSPYAPIGNREIDFALERGLCSLLVGELDECRLWLGLDSDSSPYRNPSIVDFVLENSKDDDDRDLPGLCKLLEAWLMEVVFPRFRDTKDMQFKLGDYYDDPTVLIYLERLEGTGGSPLAAAAAIVRIGTEATAVLDHVKASVIQALQKVFPLSRSEESVRHQLDGETNNFIPVQNEETLGKPDQEDSAMLAEVPGISSLEEMYEEEEETISEKIKVASMKIMSAGVVIGVMTLVGLKFLPGRPSSSLNGKEISPAIATDVIDAGLIDENSLQVLPRMDARIAEGIVRKWQHIKSEAFGPDHHLDKLPEVLDGQMLKTWTDRAAEIAQLGWIYEYSLLNMTIDSVTLSLDGRRAVVEATLEESTRLTDVHHPENNASNVQSYTTRYEMSCSKAGWKITEGSVYKS</sequence>
<keyword evidence="6" id="KW-1185">Reference proteome</keyword>
<dbReference type="InterPro" id="IPR057137">
    <property type="entry name" value="CDP1-like_a_solenoid_2"/>
</dbReference>
<feature type="domain" description="Plastid division protein CDP1-like IMS" evidence="2">
    <location>
        <begin position="1106"/>
        <end position="1221"/>
    </location>
</feature>
<reference evidence="5 6" key="1">
    <citation type="journal article" date="2024" name="G3 (Bethesda)">
        <title>Genome assembly of Hibiscus sabdariffa L. provides insights into metabolisms of medicinal natural products.</title>
        <authorList>
            <person name="Kim T."/>
        </authorList>
    </citation>
    <scope>NUCLEOTIDE SEQUENCE [LARGE SCALE GENOMIC DNA]</scope>
    <source>
        <strain evidence="5">TK-2024</strain>
        <tissue evidence="5">Old leaves</tissue>
    </source>
</reference>
<accession>A0ABR2FIS6</accession>